<dbReference type="AlphaFoldDB" id="A0A8S0XSJ8"/>
<name>A0A8S0XSJ8_CYCAE</name>
<dbReference type="OrthoDB" id="2925107at2759"/>
<accession>A0A8S0XSJ8</accession>
<dbReference type="SUPFAM" id="SSF52047">
    <property type="entry name" value="RNI-like"/>
    <property type="match status" value="1"/>
</dbReference>
<dbReference type="Gene3D" id="3.80.10.10">
    <property type="entry name" value="Ribonuclease Inhibitor"/>
    <property type="match status" value="1"/>
</dbReference>
<sequence>MSSARTFREEPAAIVPQFDARIAVIDSEIKALEAQKNELEEEAMPHHRRLKACNDVLAPIRRVPFDIIREIARLTVPRNPSATTKKSPLSLCHVSSAWRRAALSLPELWTSLYVPLFDILSFKRYTLRVVEWFARANGQPCSLYLHFHFASPHEDTAKEAHRIFLQGIRSSIGLIRHLAISADNISDALPSFEKAEWVFERLETLELFSSVGSDYGWILDDRQPDSDVVVPPMDLFKTATKLRSVTIEGGFIQTRGAQKLLPWSQLTAVALTEWLRVDDWAEIMESCPQMQRGYFHVAATWMPTISQPKHVLTHLEELRLRVLYCSPSIIELVDAYDLPKLRVLSLEHDGDEDSMEWDLSHPPPANEIPAFKTLETLSFSDVWQETAPLYVLEMLAEGTNLRKIEINDIVASDVYQALFKAMSFHQANPVLPRLSTLHLTAKKKVTDWAVFVEMVRSRCFDVPLDWQTLKELEVIIEQSFRSRERKIIPAIRLLKEALKSCEDAGLAMRIGDNRDFRLRRANSGALILNGWRPWFSFTGWDYSEQICR</sequence>
<dbReference type="EMBL" id="CACVBS010000090">
    <property type="protein sequence ID" value="CAA7270403.1"/>
    <property type="molecule type" value="Genomic_DNA"/>
</dbReference>
<feature type="coiled-coil region" evidence="1">
    <location>
        <begin position="22"/>
        <end position="49"/>
    </location>
</feature>
<keyword evidence="3" id="KW-1185">Reference proteome</keyword>
<evidence type="ECO:0008006" key="4">
    <source>
        <dbReference type="Google" id="ProtNLM"/>
    </source>
</evidence>
<dbReference type="InterPro" id="IPR032675">
    <property type="entry name" value="LRR_dom_sf"/>
</dbReference>
<protein>
    <recommendedName>
        <fullName evidence="4">F-box domain-containing protein</fullName>
    </recommendedName>
</protein>
<evidence type="ECO:0000256" key="1">
    <source>
        <dbReference type="SAM" id="Coils"/>
    </source>
</evidence>
<dbReference type="Proteomes" id="UP000467700">
    <property type="component" value="Unassembled WGS sequence"/>
</dbReference>
<comment type="caution">
    <text evidence="2">The sequence shown here is derived from an EMBL/GenBank/DDBJ whole genome shotgun (WGS) entry which is preliminary data.</text>
</comment>
<reference evidence="2 3" key="1">
    <citation type="submission" date="2020-01" db="EMBL/GenBank/DDBJ databases">
        <authorList>
            <person name="Gupta K D."/>
        </authorList>
    </citation>
    <scope>NUCLEOTIDE SEQUENCE [LARGE SCALE GENOMIC DNA]</scope>
</reference>
<keyword evidence="1" id="KW-0175">Coiled coil</keyword>
<evidence type="ECO:0000313" key="2">
    <source>
        <dbReference type="EMBL" id="CAA7270403.1"/>
    </source>
</evidence>
<evidence type="ECO:0000313" key="3">
    <source>
        <dbReference type="Proteomes" id="UP000467700"/>
    </source>
</evidence>
<proteinExistence type="predicted"/>
<gene>
    <name evidence="2" type="ORF">AAE3_LOCUS12673</name>
</gene>
<organism evidence="2 3">
    <name type="scientific">Cyclocybe aegerita</name>
    <name type="common">Black poplar mushroom</name>
    <name type="synonym">Agrocybe aegerita</name>
    <dbReference type="NCBI Taxonomy" id="1973307"/>
    <lineage>
        <taxon>Eukaryota</taxon>
        <taxon>Fungi</taxon>
        <taxon>Dikarya</taxon>
        <taxon>Basidiomycota</taxon>
        <taxon>Agaricomycotina</taxon>
        <taxon>Agaricomycetes</taxon>
        <taxon>Agaricomycetidae</taxon>
        <taxon>Agaricales</taxon>
        <taxon>Agaricineae</taxon>
        <taxon>Bolbitiaceae</taxon>
        <taxon>Cyclocybe</taxon>
    </lineage>
</organism>